<evidence type="ECO:0000256" key="17">
    <source>
        <dbReference type="ARBA" id="ARBA00079067"/>
    </source>
</evidence>
<feature type="domain" description="Helicase C-terminal" evidence="22">
    <location>
        <begin position="981"/>
        <end position="1136"/>
    </location>
</feature>
<evidence type="ECO:0000256" key="6">
    <source>
        <dbReference type="ARBA" id="ARBA00022741"/>
    </source>
</evidence>
<feature type="compositionally biased region" description="Basic and acidic residues" evidence="20">
    <location>
        <begin position="143"/>
        <end position="163"/>
    </location>
</feature>
<dbReference type="PROSITE" id="PS51192">
    <property type="entry name" value="HELICASE_ATP_BIND_1"/>
    <property type="match status" value="1"/>
</dbReference>
<protein>
    <recommendedName>
        <fullName evidence="16">Transcription termination factor 2</fullName>
    </recommendedName>
    <alternativeName>
        <fullName evidence="18">RNA polymerase II termination factor</fullName>
    </alternativeName>
    <alternativeName>
        <fullName evidence="17">Transcription release factor 2</fullName>
    </alternativeName>
</protein>
<feature type="domain" description="GRF-type" evidence="23">
    <location>
        <begin position="6"/>
        <end position="49"/>
    </location>
</feature>
<evidence type="ECO:0000259" key="23">
    <source>
        <dbReference type="PROSITE" id="PS51999"/>
    </source>
</evidence>
<feature type="domain" description="Helicase ATP-binding" evidence="21">
    <location>
        <begin position="555"/>
        <end position="758"/>
    </location>
</feature>
<dbReference type="InterPro" id="IPR038718">
    <property type="entry name" value="SNF2-like_sf"/>
</dbReference>
<evidence type="ECO:0000256" key="13">
    <source>
        <dbReference type="ARBA" id="ARBA00023125"/>
    </source>
</evidence>
<keyword evidence="4" id="KW-0597">Phosphoprotein</keyword>
<dbReference type="InterPro" id="IPR027417">
    <property type="entry name" value="P-loop_NTPase"/>
</dbReference>
<keyword evidence="14" id="KW-0804">Transcription</keyword>
<evidence type="ECO:0000256" key="2">
    <source>
        <dbReference type="ARBA" id="ARBA00007025"/>
    </source>
</evidence>
<dbReference type="Pfam" id="PF00271">
    <property type="entry name" value="Helicase_C"/>
    <property type="match status" value="1"/>
</dbReference>
<evidence type="ECO:0000256" key="9">
    <source>
        <dbReference type="ARBA" id="ARBA00022806"/>
    </source>
</evidence>
<dbReference type="InterPro" id="IPR000330">
    <property type="entry name" value="SNF2_N"/>
</dbReference>
<proteinExistence type="inferred from homology"/>
<dbReference type="InterPro" id="IPR010666">
    <property type="entry name" value="Znf_GRF"/>
</dbReference>
<dbReference type="InterPro" id="IPR050628">
    <property type="entry name" value="SNF2_RAD54_helicase_TF"/>
</dbReference>
<feature type="region of interest" description="Disordered" evidence="20">
    <location>
        <begin position="262"/>
        <end position="282"/>
    </location>
</feature>
<dbReference type="InterPro" id="IPR049730">
    <property type="entry name" value="SNF2/RAD54-like_C"/>
</dbReference>
<evidence type="ECO:0000256" key="15">
    <source>
        <dbReference type="ARBA" id="ARBA00023242"/>
    </source>
</evidence>
<keyword evidence="8" id="KW-0378">Hydrolase</keyword>
<dbReference type="InterPro" id="IPR014001">
    <property type="entry name" value="Helicase_ATP-bd"/>
</dbReference>
<feature type="compositionally biased region" description="Polar residues" evidence="20">
    <location>
        <begin position="883"/>
        <end position="895"/>
    </location>
</feature>
<sequence>MELKFCKEHRHPCYLKTGTKDGPNKGKSYYICGRGAGKQCSYIEPVNIPPSYCLVHPGILVELQAKSTKISSSGETRQYYRCHKTRTEGGSGWCGYTIGNVTQDLTGQKPLSSLNGSQEYTVQSKDKQNPFATSNNPHSDNLLAEKERKDPLTSDEKGVKEEEQASSTQRMEPVTSSTHTAPKTLEAARHNVSESTIDKDTPAAVADKLNDDMEKIRSKRSQQKLSDDKEMMSQKVENPLSLLSVKEKGDVRSEKDEIKAVSSIGDTKQCHSAEGQNQLSNLDQQKGDTGVIMTTEYASQRKLGQMEMKARSGLHQYHQPYSQYQQPKDNHRFPPEVGTAKPQMGDIDVSQHQAVSQPRSLSAVTIQLQQQGHLNLAQTETAGISQQPDLTYLTRMKSDLKRQLALHQQTLRSVPLSLLPDKGRKLQNKVMELETALMSVNRQMSALSVSGSYLPQGGKPMLSLKEQLMKAMQTSNHPDLMAYQYAANPQMQTLYGGRMTTARLREVGSVTNDAIKKLHDSLQSCPSPDEATPDPDGLKVTLMQHQKQALTWLLWRESQHPCGGILADDMGLGKTLTMIALVMKQKEMSVKEDSTTTEDTDAPKDFIKSKTTLIVCPASLMDHWEKEVERRCHRGKLKVYKYHGPTRTKRAKDLIRYDIVVTTYQIISRELEETIKEGEGDEAVSETKDVKLTDQPVPLQIGWERIILDEAHNIKNPKSKSAVAICKLRARARWAITGTPIQNNLLDMYALLRFLRFSPFDEYKVWKKQVDNNKRSGNKWLATLMKALLLRRTKDQVDSEGKPLVSLPDKCITTHEIQLSEQEKKVYDQLFKISRGKVQEYINYQEDKKEGYIYGNHSTAFSNAFMNHGASSSTAAVSSAGSEKSQNEQSAPSGRMNASQILVMLLRLRQCCTHLSLLKEIPEEDVLKEDGIELSLIGKMKDLGLSDGSLTENDSEAKNHDIGSPHNSSSKIRVVLDAIQEIRAKNSSVGERCKCVVVSQWTQMLEVVDLHLKQANIKSLIISGTVSQKKRSEAVEDFNNNPKGPQVMLLSLKAGGVGLNLIGGNHLFMMDMHWNPALEDQACDRVYRVGQRKNVKIHKFICKDTIEERILTLQKKKTQLAKDVLSGSKERRGKLTIDDLKLLFQIR</sequence>
<keyword evidence="25" id="KW-1185">Reference proteome</keyword>
<feature type="compositionally biased region" description="Polar residues" evidence="20">
    <location>
        <begin position="130"/>
        <end position="139"/>
    </location>
</feature>
<dbReference type="GO" id="GO:0005634">
    <property type="term" value="C:nucleus"/>
    <property type="evidence" value="ECO:0007669"/>
    <property type="project" value="UniProtKB-SubCell"/>
</dbReference>
<keyword evidence="6" id="KW-0547">Nucleotide-binding</keyword>
<keyword evidence="12" id="KW-0805">Transcription regulation</keyword>
<evidence type="ECO:0000256" key="12">
    <source>
        <dbReference type="ARBA" id="ARBA00023015"/>
    </source>
</evidence>
<dbReference type="GO" id="GO:0005524">
    <property type="term" value="F:ATP binding"/>
    <property type="evidence" value="ECO:0007669"/>
    <property type="project" value="UniProtKB-KW"/>
</dbReference>
<dbReference type="GO" id="GO:0016787">
    <property type="term" value="F:hydrolase activity"/>
    <property type="evidence" value="ECO:0007669"/>
    <property type="project" value="UniProtKB-KW"/>
</dbReference>
<comment type="subcellular location">
    <subcellularLocation>
        <location evidence="1">Nucleus</location>
    </subcellularLocation>
</comment>
<dbReference type="Proteomes" id="UP001152320">
    <property type="component" value="Chromosome 17"/>
</dbReference>
<evidence type="ECO:0000256" key="18">
    <source>
        <dbReference type="ARBA" id="ARBA00082628"/>
    </source>
</evidence>
<evidence type="ECO:0000256" key="16">
    <source>
        <dbReference type="ARBA" id="ARBA00070113"/>
    </source>
</evidence>
<evidence type="ECO:0000256" key="8">
    <source>
        <dbReference type="ARBA" id="ARBA00022801"/>
    </source>
</evidence>
<keyword evidence="13" id="KW-0238">DNA-binding</keyword>
<dbReference type="Gene3D" id="3.40.50.300">
    <property type="entry name" value="P-loop containing nucleotide triphosphate hydrolases"/>
    <property type="match status" value="1"/>
</dbReference>
<evidence type="ECO:0000313" key="25">
    <source>
        <dbReference type="Proteomes" id="UP001152320"/>
    </source>
</evidence>
<evidence type="ECO:0000256" key="5">
    <source>
        <dbReference type="ARBA" id="ARBA00022723"/>
    </source>
</evidence>
<keyword evidence="15" id="KW-0539">Nucleus</keyword>
<feature type="compositionally biased region" description="Polar residues" evidence="20">
    <location>
        <begin position="165"/>
        <end position="181"/>
    </location>
</feature>
<dbReference type="GO" id="GO:0008270">
    <property type="term" value="F:zinc ion binding"/>
    <property type="evidence" value="ECO:0007669"/>
    <property type="project" value="UniProtKB-KW"/>
</dbReference>
<dbReference type="GO" id="GO:0005737">
    <property type="term" value="C:cytoplasm"/>
    <property type="evidence" value="ECO:0007669"/>
    <property type="project" value="UniProtKB-ARBA"/>
</dbReference>
<reference evidence="24" key="1">
    <citation type="submission" date="2021-10" db="EMBL/GenBank/DDBJ databases">
        <title>Tropical sea cucumber genome reveals ecological adaptation and Cuvierian tubules defense mechanism.</title>
        <authorList>
            <person name="Chen T."/>
        </authorList>
    </citation>
    <scope>NUCLEOTIDE SEQUENCE</scope>
    <source>
        <strain evidence="24">Nanhai2018</strain>
        <tissue evidence="24">Muscle</tissue>
    </source>
</reference>
<feature type="region of interest" description="Disordered" evidence="20">
    <location>
        <begin position="948"/>
        <end position="968"/>
    </location>
</feature>
<dbReference type="GO" id="GO:0004386">
    <property type="term" value="F:helicase activity"/>
    <property type="evidence" value="ECO:0007669"/>
    <property type="project" value="UniProtKB-KW"/>
</dbReference>
<dbReference type="GO" id="GO:0008094">
    <property type="term" value="F:ATP-dependent activity, acting on DNA"/>
    <property type="evidence" value="ECO:0007669"/>
    <property type="project" value="UniProtKB-ARBA"/>
</dbReference>
<comment type="caution">
    <text evidence="24">The sequence shown here is derived from an EMBL/GenBank/DDBJ whole genome shotgun (WGS) entry which is preliminary data.</text>
</comment>
<dbReference type="SUPFAM" id="SSF52540">
    <property type="entry name" value="P-loop containing nucleoside triphosphate hydrolases"/>
    <property type="match status" value="2"/>
</dbReference>
<dbReference type="PROSITE" id="PS51194">
    <property type="entry name" value="HELICASE_CTER"/>
    <property type="match status" value="1"/>
</dbReference>
<evidence type="ECO:0000256" key="20">
    <source>
        <dbReference type="SAM" id="MobiDB-lite"/>
    </source>
</evidence>
<feature type="compositionally biased region" description="Polar residues" evidence="20">
    <location>
        <begin position="109"/>
        <end position="123"/>
    </location>
</feature>
<dbReference type="EMBL" id="JAIZAY010000017">
    <property type="protein sequence ID" value="KAJ8026022.1"/>
    <property type="molecule type" value="Genomic_DNA"/>
</dbReference>
<evidence type="ECO:0000256" key="3">
    <source>
        <dbReference type="ARBA" id="ARBA00022472"/>
    </source>
</evidence>
<dbReference type="SMART" id="SM00490">
    <property type="entry name" value="HELICc"/>
    <property type="match status" value="1"/>
</dbReference>
<evidence type="ECO:0000259" key="21">
    <source>
        <dbReference type="PROSITE" id="PS51192"/>
    </source>
</evidence>
<dbReference type="CDD" id="cd18793">
    <property type="entry name" value="SF2_C_SNF"/>
    <property type="match status" value="1"/>
</dbReference>
<dbReference type="GO" id="GO:0006281">
    <property type="term" value="P:DNA repair"/>
    <property type="evidence" value="ECO:0007669"/>
    <property type="project" value="TreeGrafter"/>
</dbReference>
<evidence type="ECO:0000256" key="1">
    <source>
        <dbReference type="ARBA" id="ARBA00004123"/>
    </source>
</evidence>
<keyword evidence="3" id="KW-0806">Transcription termination</keyword>
<dbReference type="Gene3D" id="3.40.50.10810">
    <property type="entry name" value="Tandem AAA-ATPase domain"/>
    <property type="match status" value="1"/>
</dbReference>
<evidence type="ECO:0000256" key="4">
    <source>
        <dbReference type="ARBA" id="ARBA00022553"/>
    </source>
</evidence>
<keyword evidence="9" id="KW-0347">Helicase</keyword>
<evidence type="ECO:0000259" key="22">
    <source>
        <dbReference type="PROSITE" id="PS51194"/>
    </source>
</evidence>
<feature type="compositionally biased region" description="Basic and acidic residues" evidence="20">
    <location>
        <begin position="186"/>
        <end position="201"/>
    </location>
</feature>
<keyword evidence="11" id="KW-0067">ATP-binding</keyword>
<dbReference type="PANTHER" id="PTHR45626">
    <property type="entry name" value="TRANSCRIPTION TERMINATION FACTOR 2-RELATED"/>
    <property type="match status" value="1"/>
</dbReference>
<dbReference type="Pfam" id="PF00176">
    <property type="entry name" value="SNF2-rel_dom"/>
    <property type="match status" value="1"/>
</dbReference>
<dbReference type="OrthoDB" id="423559at2759"/>
<dbReference type="InterPro" id="IPR001650">
    <property type="entry name" value="Helicase_C-like"/>
</dbReference>
<feature type="region of interest" description="Disordered" evidence="20">
    <location>
        <begin position="109"/>
        <end position="238"/>
    </location>
</feature>
<dbReference type="GO" id="GO:0006353">
    <property type="term" value="P:DNA-templated transcription termination"/>
    <property type="evidence" value="ECO:0007669"/>
    <property type="project" value="UniProtKB-KW"/>
</dbReference>
<keyword evidence="7 19" id="KW-0863">Zinc-finger</keyword>
<feature type="region of interest" description="Disordered" evidence="20">
    <location>
        <begin position="876"/>
        <end position="895"/>
    </location>
</feature>
<dbReference type="PROSITE" id="PS51999">
    <property type="entry name" value="ZF_GRF"/>
    <property type="match status" value="1"/>
</dbReference>
<gene>
    <name evidence="24" type="ORF">HOLleu_33751</name>
</gene>
<name>A0A9Q0YSV6_HOLLE</name>
<evidence type="ECO:0000256" key="14">
    <source>
        <dbReference type="ARBA" id="ARBA00023163"/>
    </source>
</evidence>
<organism evidence="24 25">
    <name type="scientific">Holothuria leucospilota</name>
    <name type="common">Black long sea cucumber</name>
    <name type="synonym">Mertensiothuria leucospilota</name>
    <dbReference type="NCBI Taxonomy" id="206669"/>
    <lineage>
        <taxon>Eukaryota</taxon>
        <taxon>Metazoa</taxon>
        <taxon>Echinodermata</taxon>
        <taxon>Eleutherozoa</taxon>
        <taxon>Echinozoa</taxon>
        <taxon>Holothuroidea</taxon>
        <taxon>Aspidochirotacea</taxon>
        <taxon>Aspidochirotida</taxon>
        <taxon>Holothuriidae</taxon>
        <taxon>Holothuria</taxon>
    </lineage>
</organism>
<dbReference type="AlphaFoldDB" id="A0A9Q0YSV6"/>
<dbReference type="GO" id="GO:0003677">
    <property type="term" value="F:DNA binding"/>
    <property type="evidence" value="ECO:0007669"/>
    <property type="project" value="UniProtKB-KW"/>
</dbReference>
<dbReference type="Pfam" id="PF06839">
    <property type="entry name" value="Zn_ribbon_GRF"/>
    <property type="match status" value="1"/>
</dbReference>
<evidence type="ECO:0000256" key="10">
    <source>
        <dbReference type="ARBA" id="ARBA00022833"/>
    </source>
</evidence>
<evidence type="ECO:0000256" key="7">
    <source>
        <dbReference type="ARBA" id="ARBA00022771"/>
    </source>
</evidence>
<dbReference type="SMART" id="SM00487">
    <property type="entry name" value="DEXDc"/>
    <property type="match status" value="1"/>
</dbReference>
<comment type="similarity">
    <text evidence="2">Belongs to the SNF2/RAD54 helicase family.</text>
</comment>
<dbReference type="PANTHER" id="PTHR45626:SF50">
    <property type="entry name" value="TRANSCRIPTION TERMINATION FACTOR 2"/>
    <property type="match status" value="1"/>
</dbReference>
<dbReference type="FunFam" id="3.40.50.10810:FF:000043">
    <property type="entry name" value="Transcription termination factor 2"/>
    <property type="match status" value="1"/>
</dbReference>
<keyword evidence="5" id="KW-0479">Metal-binding</keyword>
<evidence type="ECO:0000256" key="19">
    <source>
        <dbReference type="PROSITE-ProRule" id="PRU01343"/>
    </source>
</evidence>
<keyword evidence="10" id="KW-0862">Zinc</keyword>
<evidence type="ECO:0000313" key="24">
    <source>
        <dbReference type="EMBL" id="KAJ8026022.1"/>
    </source>
</evidence>
<evidence type="ECO:0000256" key="11">
    <source>
        <dbReference type="ARBA" id="ARBA00022840"/>
    </source>
</evidence>
<accession>A0A9Q0YSV6</accession>